<gene>
    <name evidence="3" type="ORF">D2V07_06155</name>
</gene>
<dbReference type="OrthoDB" id="9802674at2"/>
<evidence type="ECO:0000256" key="1">
    <source>
        <dbReference type="SAM" id="MobiDB-lite"/>
    </source>
</evidence>
<evidence type="ECO:0000256" key="2">
    <source>
        <dbReference type="SAM" id="SignalP"/>
    </source>
</evidence>
<name>A0A418NVP6_9SPHN</name>
<dbReference type="Proteomes" id="UP000286576">
    <property type="component" value="Unassembled WGS sequence"/>
</dbReference>
<dbReference type="PROSITE" id="PS51257">
    <property type="entry name" value="PROKAR_LIPOPROTEIN"/>
    <property type="match status" value="1"/>
</dbReference>
<accession>A0A418NVP6</accession>
<reference evidence="3 4" key="1">
    <citation type="submission" date="2018-08" db="EMBL/GenBank/DDBJ databases">
        <title>Erythrobacter zhengii sp.nov., a bacterium isolated from deep-sea sediment.</title>
        <authorList>
            <person name="Fang C."/>
            <person name="Wu Y.-H."/>
            <person name="Sun C."/>
            <person name="Wang H."/>
            <person name="Cheng H."/>
            <person name="Meng F.-X."/>
            <person name="Wang C.-S."/>
            <person name="Xu X.-W."/>
        </authorList>
    </citation>
    <scope>NUCLEOTIDE SEQUENCE [LARGE SCALE GENOMIC DNA]</scope>
    <source>
        <strain evidence="3 4">V18</strain>
    </source>
</reference>
<organism evidence="3 4">
    <name type="scientific">Aurantiacibacter zhengii</name>
    <dbReference type="NCBI Taxonomy" id="2307003"/>
    <lineage>
        <taxon>Bacteria</taxon>
        <taxon>Pseudomonadati</taxon>
        <taxon>Pseudomonadota</taxon>
        <taxon>Alphaproteobacteria</taxon>
        <taxon>Sphingomonadales</taxon>
        <taxon>Erythrobacteraceae</taxon>
        <taxon>Aurantiacibacter</taxon>
    </lineage>
</organism>
<proteinExistence type="predicted"/>
<dbReference type="RefSeq" id="WP_119586123.1">
    <property type="nucleotide sequence ID" value="NZ_CAWODQ010000012.1"/>
</dbReference>
<dbReference type="InterPro" id="IPR019027">
    <property type="entry name" value="Pilus_biogenesis_CpaD-related"/>
</dbReference>
<evidence type="ECO:0000313" key="4">
    <source>
        <dbReference type="Proteomes" id="UP000286576"/>
    </source>
</evidence>
<dbReference type="Pfam" id="PF09476">
    <property type="entry name" value="Pilus_CpaD"/>
    <property type="match status" value="1"/>
</dbReference>
<sequence length="216" mass="22630">MTNSFKRAASSVLAISLGLGLAACGGGVESNNYSLNSVKQPVVERNNYVLDLQTSPSGLDAMEQARLNDWFDMLDLGYGDRVAIDTAVMSPAVREDVAEAAGRYGILVAEGAPVTQGYVDPGNVRVVVTRSTAYVPGCPDWSEGYGFHKDNYTSDGFGCAVNGNIAAMVANPEHLLEGAEGTGETVVMSSNRAIESYREQEPTGAGGLPQVASDGN</sequence>
<feature type="chain" id="PRO_5019491710" evidence="2">
    <location>
        <begin position="23"/>
        <end position="216"/>
    </location>
</feature>
<feature type="signal peptide" evidence="2">
    <location>
        <begin position="1"/>
        <end position="22"/>
    </location>
</feature>
<dbReference type="AlphaFoldDB" id="A0A418NVP6"/>
<protein>
    <submittedName>
        <fullName evidence="3">Pilus assembly protein CpaD</fullName>
    </submittedName>
</protein>
<evidence type="ECO:0000313" key="3">
    <source>
        <dbReference type="EMBL" id="RIV88086.1"/>
    </source>
</evidence>
<keyword evidence="2" id="KW-0732">Signal</keyword>
<comment type="caution">
    <text evidence="3">The sequence shown here is derived from an EMBL/GenBank/DDBJ whole genome shotgun (WGS) entry which is preliminary data.</text>
</comment>
<dbReference type="EMBL" id="QXFL01000002">
    <property type="protein sequence ID" value="RIV88086.1"/>
    <property type="molecule type" value="Genomic_DNA"/>
</dbReference>
<keyword evidence="4" id="KW-1185">Reference proteome</keyword>
<feature type="region of interest" description="Disordered" evidence="1">
    <location>
        <begin position="197"/>
        <end position="216"/>
    </location>
</feature>